<dbReference type="InterPro" id="IPR054321">
    <property type="entry name" value="PspC-rel_TM"/>
</dbReference>
<dbReference type="InterPro" id="IPR054319">
    <property type="entry name" value="PspC-rel_ToastRack"/>
</dbReference>
<feature type="transmembrane region" description="Helical" evidence="6">
    <location>
        <begin position="235"/>
        <end position="265"/>
    </location>
</feature>
<feature type="domain" description="Phage shock protein PspC N-terminal" evidence="7">
    <location>
        <begin position="109"/>
        <end position="166"/>
    </location>
</feature>
<evidence type="ECO:0000313" key="10">
    <source>
        <dbReference type="EMBL" id="MBE9668702.1"/>
    </source>
</evidence>
<proteinExistence type="predicted"/>
<dbReference type="InterPro" id="IPR052027">
    <property type="entry name" value="PspC"/>
</dbReference>
<feature type="transmembrane region" description="Helical" evidence="6">
    <location>
        <begin position="285"/>
        <end position="310"/>
    </location>
</feature>
<comment type="subcellular location">
    <subcellularLocation>
        <location evidence="1">Cell membrane</location>
        <topology evidence="1">Single-pass membrane protein</topology>
    </subcellularLocation>
</comment>
<evidence type="ECO:0000256" key="6">
    <source>
        <dbReference type="SAM" id="Phobius"/>
    </source>
</evidence>
<keyword evidence="5 6" id="KW-0472">Membrane</keyword>
<dbReference type="EMBL" id="JADFFM010000002">
    <property type="protein sequence ID" value="MBE9668702.1"/>
    <property type="molecule type" value="Genomic_DNA"/>
</dbReference>
<evidence type="ECO:0000256" key="2">
    <source>
        <dbReference type="ARBA" id="ARBA00022475"/>
    </source>
</evidence>
<dbReference type="Proteomes" id="UP000632774">
    <property type="component" value="Unassembled WGS sequence"/>
</dbReference>
<keyword evidence="4 6" id="KW-1133">Transmembrane helix</keyword>
<dbReference type="InterPro" id="IPR007168">
    <property type="entry name" value="Phageshock_PspC_N"/>
</dbReference>
<evidence type="ECO:0000259" key="9">
    <source>
        <dbReference type="Pfam" id="PF22744"/>
    </source>
</evidence>
<evidence type="ECO:0000256" key="5">
    <source>
        <dbReference type="ARBA" id="ARBA00023136"/>
    </source>
</evidence>
<name>A0ABR9XMW9_9SPHI</name>
<feature type="domain" description="PspC-related transmembrane region" evidence="8">
    <location>
        <begin position="210"/>
        <end position="346"/>
    </location>
</feature>
<keyword evidence="3 6" id="KW-0812">Transmembrane</keyword>
<evidence type="ECO:0000256" key="4">
    <source>
        <dbReference type="ARBA" id="ARBA00022989"/>
    </source>
</evidence>
<dbReference type="Pfam" id="PF04024">
    <property type="entry name" value="PspC"/>
    <property type="match status" value="1"/>
</dbReference>
<organism evidence="10 11">
    <name type="scientific">Mucilaginibacter boryungensis</name>
    <dbReference type="NCBI Taxonomy" id="768480"/>
    <lineage>
        <taxon>Bacteria</taxon>
        <taxon>Pseudomonadati</taxon>
        <taxon>Bacteroidota</taxon>
        <taxon>Sphingobacteriia</taxon>
        <taxon>Sphingobacteriales</taxon>
        <taxon>Sphingobacteriaceae</taxon>
        <taxon>Mucilaginibacter</taxon>
    </lineage>
</organism>
<dbReference type="Pfam" id="PF22571">
    <property type="entry name" value="LiaI-LiaF-TM_PspC"/>
    <property type="match status" value="1"/>
</dbReference>
<keyword evidence="11" id="KW-1185">Reference proteome</keyword>
<feature type="transmembrane region" description="Helical" evidence="6">
    <location>
        <begin position="322"/>
        <end position="340"/>
    </location>
</feature>
<sequence length="548" mass="61999">MNKTIIININGIVFHIEEDAYEVLKNYMTDVKRHFLDSADSLEITTDIENRIAEMFNELLAQENKQVIVEQDVQTVISQMGTVEDFASADEDGPQAPSHAAYTQATQNRRLFRDPDDHLAAGVCAGIANYFDIQPVWIRLAFAVAFCFFGTGLFLYIILWIVVPKAITRADRMAMKGEPLDLQGFKRNFEYELKGVQGSVNNLHSEAKPFIYKTRDFAGDFFDHLRSFLGGAGKVLIKLLGIAIMLACIGFTIALIVGMFTFFAYGQRNIVHVFPFSMLNHEYNMPFMLCGFLLLFIPLIGMALLASRLVFNRTTVGRTTGFTLLAAWLVSLFVVVYYSIQIAAEFRSGGKMNQTVNIVPNAKNTYYLKVNDVKYLTAEDSAKLDLKHSVAGRIIVDDNEYNNDWDDNNMPNNVSISIERSDVTQPVLVESFRARGRDYADALQNAQDITYHFTQKDSVLTFDRHIQLPHNKAWRGQEVRLTLKVPLNSKLVIDREMDRYLDGINVYDCQENNKLDQSAPAPFIMTEGGLQCKIDTLAIKADTTKNEQ</sequence>
<dbReference type="PANTHER" id="PTHR33885:SF3">
    <property type="entry name" value="PHAGE SHOCK PROTEIN C"/>
    <property type="match status" value="1"/>
</dbReference>
<evidence type="ECO:0000259" key="8">
    <source>
        <dbReference type="Pfam" id="PF22571"/>
    </source>
</evidence>
<accession>A0ABR9XMW9</accession>
<gene>
    <name evidence="10" type="ORF">IRJ18_20195</name>
</gene>
<feature type="domain" description="PspC-related ToastRack" evidence="9">
    <location>
        <begin position="409"/>
        <end position="533"/>
    </location>
</feature>
<comment type="caution">
    <text evidence="10">The sequence shown here is derived from an EMBL/GenBank/DDBJ whole genome shotgun (WGS) entry which is preliminary data.</text>
</comment>
<evidence type="ECO:0000259" key="7">
    <source>
        <dbReference type="Pfam" id="PF04024"/>
    </source>
</evidence>
<evidence type="ECO:0000256" key="1">
    <source>
        <dbReference type="ARBA" id="ARBA00004162"/>
    </source>
</evidence>
<dbReference type="Pfam" id="PF22744">
    <property type="entry name" value="Toast-rack_PspC-Cterm"/>
    <property type="match status" value="1"/>
</dbReference>
<feature type="transmembrane region" description="Helical" evidence="6">
    <location>
        <begin position="136"/>
        <end position="163"/>
    </location>
</feature>
<keyword evidence="2" id="KW-1003">Cell membrane</keyword>
<evidence type="ECO:0000313" key="11">
    <source>
        <dbReference type="Proteomes" id="UP000632774"/>
    </source>
</evidence>
<evidence type="ECO:0000256" key="3">
    <source>
        <dbReference type="ARBA" id="ARBA00022692"/>
    </source>
</evidence>
<dbReference type="PANTHER" id="PTHR33885">
    <property type="entry name" value="PHAGE SHOCK PROTEIN C"/>
    <property type="match status" value="1"/>
</dbReference>
<reference evidence="10 11" key="1">
    <citation type="submission" date="2020-10" db="EMBL/GenBank/DDBJ databases">
        <title>Mucilaginibacter mali sp. nov., isolated from rhizosphere soil of apple orchard.</title>
        <authorList>
            <person name="Lee J.-S."/>
            <person name="Kim H.S."/>
            <person name="Kim J.-S."/>
        </authorList>
    </citation>
    <scope>NUCLEOTIDE SEQUENCE [LARGE SCALE GENOMIC DNA]</scope>
    <source>
        <strain evidence="10 11">KCTC 23157</strain>
    </source>
</reference>
<protein>
    <submittedName>
        <fullName evidence="10">PspC domain-containing protein</fullName>
    </submittedName>
</protein>
<dbReference type="RefSeq" id="WP_194108089.1">
    <property type="nucleotide sequence ID" value="NZ_JADFFM010000002.1"/>
</dbReference>